<keyword evidence="4 7" id="KW-1133">Transmembrane helix</keyword>
<reference evidence="11 12" key="1">
    <citation type="submission" date="2018-07" db="EMBL/GenBank/DDBJ databases">
        <title>Marsedoiliclastica nanhaica gen. nov. sp. nov., a novel marine hydrocarbonoclastic bacterium isolated from an in-situ enriched hydrocarbon-degrading consortium in deep-sea sediment.</title>
        <authorList>
            <person name="Dong C."/>
            <person name="Ma T."/>
            <person name="Liu R."/>
            <person name="Shao Z."/>
        </authorList>
    </citation>
    <scope>NUCLEOTIDE SEQUENCE [LARGE SCALE GENOMIC DNA]</scope>
    <source>
        <strain evidence="12">soil36-7</strain>
    </source>
</reference>
<feature type="domain" description="PAS" evidence="8">
    <location>
        <begin position="457"/>
        <end position="529"/>
    </location>
</feature>
<feature type="domain" description="HAMP" evidence="9">
    <location>
        <begin position="269"/>
        <end position="321"/>
    </location>
</feature>
<dbReference type="Gene3D" id="3.30.70.270">
    <property type="match status" value="1"/>
</dbReference>
<dbReference type="FunFam" id="3.30.70.270:FF:000001">
    <property type="entry name" value="Diguanylate cyclase domain protein"/>
    <property type="match status" value="1"/>
</dbReference>
<dbReference type="NCBIfam" id="TIGR00254">
    <property type="entry name" value="GGDEF"/>
    <property type="match status" value="1"/>
</dbReference>
<evidence type="ECO:0000256" key="4">
    <source>
        <dbReference type="ARBA" id="ARBA00022989"/>
    </source>
</evidence>
<dbReference type="CDD" id="cd00130">
    <property type="entry name" value="PAS"/>
    <property type="match status" value="2"/>
</dbReference>
<dbReference type="Pfam" id="PF08448">
    <property type="entry name" value="PAS_4"/>
    <property type="match status" value="1"/>
</dbReference>
<dbReference type="GO" id="GO:0016020">
    <property type="term" value="C:membrane"/>
    <property type="evidence" value="ECO:0007669"/>
    <property type="project" value="UniProtKB-SubCell"/>
</dbReference>
<dbReference type="InterPro" id="IPR003660">
    <property type="entry name" value="HAMP_dom"/>
</dbReference>
<evidence type="ECO:0000256" key="5">
    <source>
        <dbReference type="ARBA" id="ARBA00023136"/>
    </source>
</evidence>
<organism evidence="11 12">
    <name type="scientific">Hydrocarboniclastica marina</name>
    <dbReference type="NCBI Taxonomy" id="2259620"/>
    <lineage>
        <taxon>Bacteria</taxon>
        <taxon>Pseudomonadati</taxon>
        <taxon>Pseudomonadota</taxon>
        <taxon>Gammaproteobacteria</taxon>
        <taxon>Alteromonadales</taxon>
        <taxon>Alteromonadaceae</taxon>
        <taxon>Hydrocarboniclastica</taxon>
    </lineage>
</organism>
<feature type="transmembrane region" description="Helical" evidence="7">
    <location>
        <begin position="248"/>
        <end position="268"/>
    </location>
</feature>
<dbReference type="InterPro" id="IPR029095">
    <property type="entry name" value="NarX-like_N"/>
</dbReference>
<dbReference type="GO" id="GO:0007165">
    <property type="term" value="P:signal transduction"/>
    <property type="evidence" value="ECO:0007669"/>
    <property type="project" value="InterPro"/>
</dbReference>
<dbReference type="InterPro" id="IPR000014">
    <property type="entry name" value="PAS"/>
</dbReference>
<dbReference type="InterPro" id="IPR013656">
    <property type="entry name" value="PAS_4"/>
</dbReference>
<dbReference type="Pfam" id="PF00989">
    <property type="entry name" value="PAS"/>
    <property type="match status" value="1"/>
</dbReference>
<evidence type="ECO:0000256" key="1">
    <source>
        <dbReference type="ARBA" id="ARBA00001946"/>
    </source>
</evidence>
<dbReference type="SMART" id="SM00304">
    <property type="entry name" value="HAMP"/>
    <property type="match status" value="1"/>
</dbReference>
<evidence type="ECO:0000313" key="12">
    <source>
        <dbReference type="Proteomes" id="UP000298049"/>
    </source>
</evidence>
<dbReference type="NCBIfam" id="TIGR00229">
    <property type="entry name" value="sensory_box"/>
    <property type="match status" value="2"/>
</dbReference>
<dbReference type="Pfam" id="PF00672">
    <property type="entry name" value="HAMP"/>
    <property type="match status" value="1"/>
</dbReference>
<proteinExistence type="predicted"/>
<comment type="cofactor">
    <cofactor evidence="1">
        <name>Mg(2+)</name>
        <dbReference type="ChEBI" id="CHEBI:18420"/>
    </cofactor>
</comment>
<gene>
    <name evidence="11" type="ORF">soil367_13020</name>
</gene>
<dbReference type="InterPro" id="IPR029787">
    <property type="entry name" value="Nucleotide_cyclase"/>
</dbReference>
<dbReference type="SMART" id="SM00091">
    <property type="entry name" value="PAS"/>
    <property type="match status" value="2"/>
</dbReference>
<dbReference type="PROSITE" id="PS50887">
    <property type="entry name" value="GGDEF"/>
    <property type="match status" value="1"/>
</dbReference>
<evidence type="ECO:0000259" key="10">
    <source>
        <dbReference type="PROSITE" id="PS50887"/>
    </source>
</evidence>
<accession>A0A4P7XLE4</accession>
<dbReference type="GO" id="GO:0003824">
    <property type="term" value="F:catalytic activity"/>
    <property type="evidence" value="ECO:0007669"/>
    <property type="project" value="UniProtKB-ARBA"/>
</dbReference>
<dbReference type="InterPro" id="IPR052155">
    <property type="entry name" value="Biofilm_reg_signaling"/>
</dbReference>
<evidence type="ECO:0000256" key="2">
    <source>
        <dbReference type="ARBA" id="ARBA00004141"/>
    </source>
</evidence>
<dbReference type="PANTHER" id="PTHR44757:SF2">
    <property type="entry name" value="BIOFILM ARCHITECTURE MAINTENANCE PROTEIN MBAA"/>
    <property type="match status" value="1"/>
</dbReference>
<dbReference type="Pfam" id="PF00990">
    <property type="entry name" value="GGDEF"/>
    <property type="match status" value="1"/>
</dbReference>
<dbReference type="OrthoDB" id="1316910at2"/>
<feature type="domain" description="PAS" evidence="8">
    <location>
        <begin position="333"/>
        <end position="384"/>
    </location>
</feature>
<dbReference type="PANTHER" id="PTHR44757">
    <property type="entry name" value="DIGUANYLATE CYCLASE DGCP"/>
    <property type="match status" value="1"/>
</dbReference>
<sequence>MVRPADFLSAQISGPRVLLVQFNTSKVQSNAPGTNPASANPASGDPTGFPVNPLRRPTGCRASLGWKLAIVAGVFLGLWLANAAVGHLRQAHVEAFTAQLNDAGKLRMYSQRIALLASTCDTGASREGQRCRQAVGDAVEQYEAKLAAVRQSPNELFLGEDQRQIQRSLQALEADWEPYRAAAQRFGSRLDTQGASSGDESTEGEKTEGESAAIYLGDHADAMLAKAESLVELLVAAHRRAQEARNTLDNLLQLVGLLLLVLVAIVGYRQGIKPLREIVRLARQTSQGNYQGRVLSAPGDEIGELAYAFNEASLRTEQLIGDLGAEVATAQRERAKSDNLLESAADGIIICQLDGTILRVNRELERIFGYSRAELRNRNVKELIPERYRAKHDIYQQGYVAEPKSRQMGIDAAVSGLSKSGREIPLEISLSPSTLGDETRVIAVIRDATERERAAADKARLVAILDATPDVTVTFTADGEMVYLNPAGRELVGLQAKDSLKGLRLEDMLAPDSHVLLYEQAVPMALELGSWSGEMMIRDHGGHDIAVSQSIMAHPCQAEEPQYLSLIARDISVSKKQQQELTHRATHDALTGLANRMLFEDRLDQALLRADRSRTLVAVLFIDLDNFKPVNDTLGHAVGDRLLKELAQSLKDQLRSGDTKARLGGDEFAVILEGLESAEAAQEVVEELTRALNRSVRLDGHELLVTTSIGVSLYPDDAATAETLLLTADAAMYEAKAAGRNGYRFFNPA</sequence>
<comment type="subcellular location">
    <subcellularLocation>
        <location evidence="2">Membrane</location>
        <topology evidence="2">Multi-pass membrane protein</topology>
    </subcellularLocation>
</comment>
<dbReference type="CDD" id="cd01949">
    <property type="entry name" value="GGDEF"/>
    <property type="match status" value="1"/>
</dbReference>
<evidence type="ECO:0000256" key="7">
    <source>
        <dbReference type="SAM" id="Phobius"/>
    </source>
</evidence>
<dbReference type="SUPFAM" id="SSF55073">
    <property type="entry name" value="Nucleotide cyclase"/>
    <property type="match status" value="1"/>
</dbReference>
<dbReference type="PROSITE" id="PS50885">
    <property type="entry name" value="HAMP"/>
    <property type="match status" value="1"/>
</dbReference>
<evidence type="ECO:0000259" key="9">
    <source>
        <dbReference type="PROSITE" id="PS50885"/>
    </source>
</evidence>
<dbReference type="Proteomes" id="UP000298049">
    <property type="component" value="Chromosome"/>
</dbReference>
<feature type="region of interest" description="Disordered" evidence="6">
    <location>
        <begin position="29"/>
        <end position="53"/>
    </location>
</feature>
<dbReference type="EMBL" id="CP031093">
    <property type="protein sequence ID" value="QCF26777.1"/>
    <property type="molecule type" value="Genomic_DNA"/>
</dbReference>
<dbReference type="AlphaFoldDB" id="A0A4P7XLE4"/>
<dbReference type="SMART" id="SM00267">
    <property type="entry name" value="GGDEF"/>
    <property type="match status" value="1"/>
</dbReference>
<feature type="domain" description="GGDEF" evidence="10">
    <location>
        <begin position="615"/>
        <end position="748"/>
    </location>
</feature>
<dbReference type="CDD" id="cd06225">
    <property type="entry name" value="HAMP"/>
    <property type="match status" value="1"/>
</dbReference>
<keyword evidence="3 7" id="KW-0812">Transmembrane</keyword>
<evidence type="ECO:0000313" key="11">
    <source>
        <dbReference type="EMBL" id="QCF26777.1"/>
    </source>
</evidence>
<evidence type="ECO:0000259" key="8">
    <source>
        <dbReference type="PROSITE" id="PS50112"/>
    </source>
</evidence>
<dbReference type="SUPFAM" id="SSF158472">
    <property type="entry name" value="HAMP domain-like"/>
    <property type="match status" value="1"/>
</dbReference>
<dbReference type="InterPro" id="IPR013767">
    <property type="entry name" value="PAS_fold"/>
</dbReference>
<feature type="compositionally biased region" description="Polar residues" evidence="6">
    <location>
        <begin position="29"/>
        <end position="41"/>
    </location>
</feature>
<dbReference type="GO" id="GO:0006355">
    <property type="term" value="P:regulation of DNA-templated transcription"/>
    <property type="evidence" value="ECO:0007669"/>
    <property type="project" value="InterPro"/>
</dbReference>
<dbReference type="InterPro" id="IPR043128">
    <property type="entry name" value="Rev_trsase/Diguanyl_cyclase"/>
</dbReference>
<dbReference type="SUPFAM" id="SSF55785">
    <property type="entry name" value="PYP-like sensor domain (PAS domain)"/>
    <property type="match status" value="2"/>
</dbReference>
<keyword evidence="12" id="KW-1185">Reference proteome</keyword>
<feature type="transmembrane region" description="Helical" evidence="7">
    <location>
        <begin position="64"/>
        <end position="85"/>
    </location>
</feature>
<dbReference type="PROSITE" id="PS50112">
    <property type="entry name" value="PAS"/>
    <property type="match status" value="2"/>
</dbReference>
<dbReference type="Gene3D" id="3.30.450.20">
    <property type="entry name" value="PAS domain"/>
    <property type="match status" value="2"/>
</dbReference>
<dbReference type="Pfam" id="PF13675">
    <property type="entry name" value="PilJ"/>
    <property type="match status" value="1"/>
</dbReference>
<dbReference type="InterPro" id="IPR035965">
    <property type="entry name" value="PAS-like_dom_sf"/>
</dbReference>
<evidence type="ECO:0000256" key="3">
    <source>
        <dbReference type="ARBA" id="ARBA00022692"/>
    </source>
</evidence>
<dbReference type="KEGG" id="hmi:soil367_13020"/>
<dbReference type="Gene3D" id="6.10.340.10">
    <property type="match status" value="1"/>
</dbReference>
<evidence type="ECO:0000256" key="6">
    <source>
        <dbReference type="SAM" id="MobiDB-lite"/>
    </source>
</evidence>
<protein>
    <submittedName>
        <fullName evidence="11">Diguanylate cyclase</fullName>
    </submittedName>
</protein>
<name>A0A4P7XLE4_9ALTE</name>
<keyword evidence="5 7" id="KW-0472">Membrane</keyword>
<dbReference type="InterPro" id="IPR000160">
    <property type="entry name" value="GGDEF_dom"/>
</dbReference>